<evidence type="ECO:0000256" key="1">
    <source>
        <dbReference type="SAM" id="MobiDB-lite"/>
    </source>
</evidence>
<feature type="region of interest" description="Disordered" evidence="1">
    <location>
        <begin position="112"/>
        <end position="133"/>
    </location>
</feature>
<proteinExistence type="predicted"/>
<dbReference type="InterPro" id="IPR013083">
    <property type="entry name" value="Znf_RING/FYVE/PHD"/>
</dbReference>
<reference evidence="4" key="1">
    <citation type="submission" date="2022-10" db="EMBL/GenBank/DDBJ databases">
        <title>Genome assembly of Pristionchus species.</title>
        <authorList>
            <person name="Yoshida K."/>
            <person name="Sommer R.J."/>
        </authorList>
    </citation>
    <scope>NUCLEOTIDE SEQUENCE [LARGE SCALE GENOMIC DNA]</scope>
    <source>
        <strain evidence="4">RS5460</strain>
    </source>
</reference>
<comment type="caution">
    <text evidence="3">The sequence shown here is derived from an EMBL/GenBank/DDBJ whole genome shotgun (WGS) entry which is preliminary data.</text>
</comment>
<evidence type="ECO:0000313" key="4">
    <source>
        <dbReference type="Proteomes" id="UP001328107"/>
    </source>
</evidence>
<feature type="transmembrane region" description="Helical" evidence="2">
    <location>
        <begin position="252"/>
        <end position="277"/>
    </location>
</feature>
<dbReference type="AlphaFoldDB" id="A0AAN4ZFL7"/>
<keyword evidence="4" id="KW-1185">Reference proteome</keyword>
<evidence type="ECO:0000313" key="3">
    <source>
        <dbReference type="EMBL" id="GMR38594.1"/>
    </source>
</evidence>
<feature type="compositionally biased region" description="Polar residues" evidence="1">
    <location>
        <begin position="27"/>
        <end position="41"/>
    </location>
</feature>
<feature type="compositionally biased region" description="Basic and acidic residues" evidence="1">
    <location>
        <begin position="1"/>
        <end position="14"/>
    </location>
</feature>
<dbReference type="Gene3D" id="3.30.40.10">
    <property type="entry name" value="Zinc/RING finger domain, C3HC4 (zinc finger)"/>
    <property type="match status" value="1"/>
</dbReference>
<dbReference type="Proteomes" id="UP001328107">
    <property type="component" value="Unassembled WGS sequence"/>
</dbReference>
<feature type="region of interest" description="Disordered" evidence="1">
    <location>
        <begin position="1"/>
        <end position="76"/>
    </location>
</feature>
<accession>A0AAN4ZFL7</accession>
<keyword evidence="2" id="KW-0812">Transmembrane</keyword>
<feature type="transmembrane region" description="Helical" evidence="2">
    <location>
        <begin position="215"/>
        <end position="240"/>
    </location>
</feature>
<sequence>MNSRERSDRQRLVEPESESAESSSTSTQKELNTSFAPSSTPSHRREEQTPSHREKQQQEEQLGADEVQQAHQLQLQHPQQPLKKCEFCRKPVLPQKEQPSCARSEGVVHSGCADSERRYEEKRKESERASNQSRAVEEQHECIICQSSAYRRKEDATGVVLREDTRWIKPCFCEVYAHHGCLAGVVEARRSCPQCGERYTYRVYGSLLDFLSRYWLSYCFIASIVAFFCLIAVYSMVHVFVYPVATWPSGRIVLLIVGLFLTCVAMCFLGSCLRYTFGFRVPRFKGKYAYVSVFNYTPPLSRETTKRSKTTSLLMTQIPRKASDKGRSLLSFSIPSDDSMVVLHSGDFQRTSTPKYEGAPAPFDFNTPSFRGAPPAHKHSFRRLEEHPLRLTLERVPEMPEEDSISYDGTMTRSNDVKEPRA</sequence>
<protein>
    <submittedName>
        <fullName evidence="3">Uncharacterized protein</fullName>
    </submittedName>
</protein>
<gene>
    <name evidence="3" type="ORF">PMAYCL1PPCAC_08789</name>
</gene>
<feature type="compositionally biased region" description="Basic and acidic residues" evidence="1">
    <location>
        <begin position="114"/>
        <end position="128"/>
    </location>
</feature>
<dbReference type="EMBL" id="BTRK01000002">
    <property type="protein sequence ID" value="GMR38594.1"/>
    <property type="molecule type" value="Genomic_DNA"/>
</dbReference>
<organism evidence="3 4">
    <name type="scientific">Pristionchus mayeri</name>
    <dbReference type="NCBI Taxonomy" id="1317129"/>
    <lineage>
        <taxon>Eukaryota</taxon>
        <taxon>Metazoa</taxon>
        <taxon>Ecdysozoa</taxon>
        <taxon>Nematoda</taxon>
        <taxon>Chromadorea</taxon>
        <taxon>Rhabditida</taxon>
        <taxon>Rhabditina</taxon>
        <taxon>Diplogasteromorpha</taxon>
        <taxon>Diplogasteroidea</taxon>
        <taxon>Neodiplogasteridae</taxon>
        <taxon>Pristionchus</taxon>
    </lineage>
</organism>
<keyword evidence="2" id="KW-0472">Membrane</keyword>
<name>A0AAN4ZFL7_9BILA</name>
<feature type="compositionally biased region" description="Basic and acidic residues" evidence="1">
    <location>
        <begin position="43"/>
        <end position="58"/>
    </location>
</feature>
<feature type="region of interest" description="Disordered" evidence="1">
    <location>
        <begin position="393"/>
        <end position="422"/>
    </location>
</feature>
<feature type="region of interest" description="Disordered" evidence="1">
    <location>
        <begin position="357"/>
        <end position="379"/>
    </location>
</feature>
<keyword evidence="2" id="KW-1133">Transmembrane helix</keyword>
<evidence type="ECO:0000256" key="2">
    <source>
        <dbReference type="SAM" id="Phobius"/>
    </source>
</evidence>